<accession>A0A060LUF5</accession>
<keyword evidence="3 8" id="KW-0444">Lipid biosynthesis</keyword>
<dbReference type="Proteomes" id="UP000027142">
    <property type="component" value="Chromosome"/>
</dbReference>
<evidence type="ECO:0000256" key="5">
    <source>
        <dbReference type="ARBA" id="ARBA00022832"/>
    </source>
</evidence>
<dbReference type="NCBIfam" id="NF002150">
    <property type="entry name" value="PRK00982.1-4"/>
    <property type="match status" value="1"/>
</dbReference>
<name>A0A060LUF5_9BACI</name>
<dbReference type="NCBIfam" id="TIGR00517">
    <property type="entry name" value="acyl_carrier"/>
    <property type="match status" value="1"/>
</dbReference>
<dbReference type="GO" id="GO:0009245">
    <property type="term" value="P:lipid A biosynthetic process"/>
    <property type="evidence" value="ECO:0007669"/>
    <property type="project" value="TreeGrafter"/>
</dbReference>
<evidence type="ECO:0000256" key="2">
    <source>
        <dbReference type="ARBA" id="ARBA00022450"/>
    </source>
</evidence>
<dbReference type="eggNOG" id="COG0236">
    <property type="taxonomic scope" value="Bacteria"/>
</dbReference>
<dbReference type="PANTHER" id="PTHR20863:SF76">
    <property type="entry name" value="CARRIER DOMAIN-CONTAINING PROTEIN"/>
    <property type="match status" value="1"/>
</dbReference>
<dbReference type="HAMAP" id="MF_01217">
    <property type="entry name" value="Acyl_carrier"/>
    <property type="match status" value="1"/>
</dbReference>
<gene>
    <name evidence="8" type="primary">acpP</name>
    <name evidence="12" type="ORF">BleG1_2288</name>
</gene>
<dbReference type="AlphaFoldDB" id="A0A060LUF5"/>
<dbReference type="InterPro" id="IPR003231">
    <property type="entry name" value="ACP"/>
</dbReference>
<dbReference type="PANTHER" id="PTHR20863">
    <property type="entry name" value="ACYL CARRIER PROTEIN"/>
    <property type="match status" value="1"/>
</dbReference>
<comment type="function">
    <text evidence="1 8 10">Carrier of the growing fatty acid chain in fatty acid biosynthesis.</text>
</comment>
<dbReference type="EMBL" id="CP003923">
    <property type="protein sequence ID" value="AIC94866.1"/>
    <property type="molecule type" value="Genomic_DNA"/>
</dbReference>
<dbReference type="FunFam" id="1.10.1200.10:FF:000001">
    <property type="entry name" value="Acyl carrier protein"/>
    <property type="match status" value="1"/>
</dbReference>
<comment type="subcellular location">
    <subcellularLocation>
        <location evidence="8">Cytoplasm</location>
    </subcellularLocation>
</comment>
<dbReference type="SUPFAM" id="SSF47336">
    <property type="entry name" value="ACP-like"/>
    <property type="match status" value="1"/>
</dbReference>
<comment type="PTM">
    <text evidence="8">4'-phosphopantetheine is transferred from CoA to a specific serine of apo-ACP by AcpS. This modification is essential for activity because fatty acids are bound in thioester linkage to the sulfhydryl of the prosthetic group.</text>
</comment>
<evidence type="ECO:0000256" key="4">
    <source>
        <dbReference type="ARBA" id="ARBA00022553"/>
    </source>
</evidence>
<keyword evidence="6 8" id="KW-0443">Lipid metabolism</keyword>
<feature type="domain" description="Carrier" evidence="11">
    <location>
        <begin position="2"/>
        <end position="77"/>
    </location>
</feature>
<dbReference type="STRING" id="1246626.BleG1_2288"/>
<comment type="PTM">
    <text evidence="10">4'-phosphopantetheine is transferred from CoA to a specific serine of apo-ACP by acpS.</text>
</comment>
<keyword evidence="2 8" id="KW-0596">Phosphopantetheine</keyword>
<dbReference type="InterPro" id="IPR009081">
    <property type="entry name" value="PP-bd_ACP"/>
</dbReference>
<dbReference type="GO" id="GO:0016020">
    <property type="term" value="C:membrane"/>
    <property type="evidence" value="ECO:0007669"/>
    <property type="project" value="GOC"/>
</dbReference>
<dbReference type="NCBIfam" id="NF002148">
    <property type="entry name" value="PRK00982.1-2"/>
    <property type="match status" value="1"/>
</dbReference>
<proteinExistence type="inferred from homology"/>
<dbReference type="Pfam" id="PF00550">
    <property type="entry name" value="PP-binding"/>
    <property type="match status" value="1"/>
</dbReference>
<dbReference type="InterPro" id="IPR036736">
    <property type="entry name" value="ACP-like_sf"/>
</dbReference>
<dbReference type="NCBIfam" id="NF002149">
    <property type="entry name" value="PRK00982.1-3"/>
    <property type="match status" value="1"/>
</dbReference>
<reference evidence="12 13" key="1">
    <citation type="journal article" date="2014" name="Gene">
        <title>A comparative genomic analysis of the alkalitolerant soil bacterium Bacillus lehensis G1.</title>
        <authorList>
            <person name="Noor Y.M."/>
            <person name="Samsulrizal N.H."/>
            <person name="Jema'on N.A."/>
            <person name="Low K.O."/>
            <person name="Ramli A.N."/>
            <person name="Alias N.I."/>
            <person name="Damis S.I."/>
            <person name="Fuzi S.F."/>
            <person name="Isa M.N."/>
            <person name="Murad A.M."/>
            <person name="Raih M.F."/>
            <person name="Bakar F.D."/>
            <person name="Najimudin N."/>
            <person name="Mahadi N.M."/>
            <person name="Illias R.M."/>
        </authorList>
    </citation>
    <scope>NUCLEOTIDE SEQUENCE [LARGE SCALE GENOMIC DNA]</scope>
    <source>
        <strain evidence="12 13">G1</strain>
    </source>
</reference>
<evidence type="ECO:0000256" key="3">
    <source>
        <dbReference type="ARBA" id="ARBA00022516"/>
    </source>
</evidence>
<evidence type="ECO:0000313" key="12">
    <source>
        <dbReference type="EMBL" id="AIC94866.1"/>
    </source>
</evidence>
<dbReference type="PATRIC" id="fig|1246626.3.peg.2287"/>
<evidence type="ECO:0000256" key="7">
    <source>
        <dbReference type="ARBA" id="ARBA00023160"/>
    </source>
</evidence>
<evidence type="ECO:0000313" key="13">
    <source>
        <dbReference type="Proteomes" id="UP000027142"/>
    </source>
</evidence>
<evidence type="ECO:0000256" key="1">
    <source>
        <dbReference type="ARBA" id="ARBA00003180"/>
    </source>
</evidence>
<evidence type="ECO:0000256" key="9">
    <source>
        <dbReference type="NCBIfam" id="TIGR00517"/>
    </source>
</evidence>
<dbReference type="Gene3D" id="1.10.1200.10">
    <property type="entry name" value="ACP-like"/>
    <property type="match status" value="1"/>
</dbReference>
<evidence type="ECO:0000256" key="10">
    <source>
        <dbReference type="RuleBase" id="RU003545"/>
    </source>
</evidence>
<dbReference type="RefSeq" id="WP_035396930.1">
    <property type="nucleotide sequence ID" value="NZ_CP003923.1"/>
</dbReference>
<keyword evidence="13" id="KW-1185">Reference proteome</keyword>
<keyword evidence="7 8" id="KW-0275">Fatty acid biosynthesis</keyword>
<dbReference type="OrthoDB" id="9804551at2"/>
<protein>
    <recommendedName>
        <fullName evidence="8 9">Acyl carrier protein</fullName>
        <shortName evidence="8">ACP</shortName>
    </recommendedName>
</protein>
<dbReference type="HOGENOM" id="CLU_108696_5_3_9"/>
<dbReference type="GO" id="GO:0000036">
    <property type="term" value="F:acyl carrier activity"/>
    <property type="evidence" value="ECO:0007669"/>
    <property type="project" value="UniProtKB-UniRule"/>
</dbReference>
<dbReference type="PROSITE" id="PS50075">
    <property type="entry name" value="CARRIER"/>
    <property type="match status" value="1"/>
</dbReference>
<dbReference type="NCBIfam" id="NF002151">
    <property type="entry name" value="PRK00982.1-5"/>
    <property type="match status" value="1"/>
</dbReference>
<dbReference type="UniPathway" id="UPA00094"/>
<feature type="modified residue" description="O-(pantetheine 4'-phosphoryl)serine" evidence="8">
    <location>
        <position position="37"/>
    </location>
</feature>
<dbReference type="KEGG" id="ble:BleG1_2288"/>
<comment type="similarity">
    <text evidence="8">Belongs to the acyl carrier protein (ACP) family.</text>
</comment>
<evidence type="ECO:0000259" key="11">
    <source>
        <dbReference type="PROSITE" id="PS50075"/>
    </source>
</evidence>
<organism evidence="12 13">
    <name type="scientific">Shouchella lehensis G1</name>
    <dbReference type="NCBI Taxonomy" id="1246626"/>
    <lineage>
        <taxon>Bacteria</taxon>
        <taxon>Bacillati</taxon>
        <taxon>Bacillota</taxon>
        <taxon>Bacilli</taxon>
        <taxon>Bacillales</taxon>
        <taxon>Bacillaceae</taxon>
        <taxon>Shouchella</taxon>
    </lineage>
</organism>
<sequence>MADVMERVTKIVVDRLGVEESEVTLEASFKDDLKADSLDVVELVMELEDEFDMEIADEDAEKIATVKDVVDYINNNA</sequence>
<dbReference type="GO" id="GO:0000035">
    <property type="term" value="F:acyl binding"/>
    <property type="evidence" value="ECO:0007669"/>
    <property type="project" value="TreeGrafter"/>
</dbReference>
<evidence type="ECO:0000256" key="8">
    <source>
        <dbReference type="HAMAP-Rule" id="MF_01217"/>
    </source>
</evidence>
<comment type="pathway">
    <text evidence="8 10">Lipid metabolism; fatty acid biosynthesis.</text>
</comment>
<dbReference type="GO" id="GO:0005829">
    <property type="term" value="C:cytosol"/>
    <property type="evidence" value="ECO:0007669"/>
    <property type="project" value="TreeGrafter"/>
</dbReference>
<keyword evidence="5 8" id="KW-0276">Fatty acid metabolism</keyword>
<keyword evidence="8" id="KW-0963">Cytoplasm</keyword>
<keyword evidence="4 8" id="KW-0597">Phosphoprotein</keyword>
<evidence type="ECO:0000256" key="6">
    <source>
        <dbReference type="ARBA" id="ARBA00023098"/>
    </source>
</evidence>